<protein>
    <submittedName>
        <fullName evidence="2">Fused MFS/spermidine synthase</fullName>
    </submittedName>
</protein>
<proteinExistence type="predicted"/>
<feature type="transmembrane region" description="Helical" evidence="1">
    <location>
        <begin position="256"/>
        <end position="279"/>
    </location>
</feature>
<evidence type="ECO:0000256" key="1">
    <source>
        <dbReference type="SAM" id="Phobius"/>
    </source>
</evidence>
<dbReference type="PANTHER" id="PTHR11558:SF11">
    <property type="entry name" value="SPERMIDINE SYNTHASE"/>
    <property type="match status" value="1"/>
</dbReference>
<feature type="transmembrane region" description="Helical" evidence="1">
    <location>
        <begin position="224"/>
        <end position="244"/>
    </location>
</feature>
<evidence type="ECO:0000313" key="2">
    <source>
        <dbReference type="EMBL" id="MFC1851570.1"/>
    </source>
</evidence>
<comment type="caution">
    <text evidence="2">The sequence shown here is derived from an EMBL/GenBank/DDBJ whole genome shotgun (WGS) entry which is preliminary data.</text>
</comment>
<dbReference type="SUPFAM" id="SSF103473">
    <property type="entry name" value="MFS general substrate transporter"/>
    <property type="match status" value="1"/>
</dbReference>
<dbReference type="EMBL" id="JBHPBY010000202">
    <property type="protein sequence ID" value="MFC1851570.1"/>
    <property type="molecule type" value="Genomic_DNA"/>
</dbReference>
<feature type="transmembrane region" description="Helical" evidence="1">
    <location>
        <begin position="329"/>
        <end position="356"/>
    </location>
</feature>
<feature type="transmembrane region" description="Helical" evidence="1">
    <location>
        <begin position="428"/>
        <end position="449"/>
    </location>
</feature>
<dbReference type="Pfam" id="PF01564">
    <property type="entry name" value="Spermine_synth"/>
    <property type="match status" value="1"/>
</dbReference>
<feature type="transmembrane region" description="Helical" evidence="1">
    <location>
        <begin position="146"/>
        <end position="168"/>
    </location>
</feature>
<dbReference type="InterPro" id="IPR029063">
    <property type="entry name" value="SAM-dependent_MTases_sf"/>
</dbReference>
<reference evidence="2 3" key="1">
    <citation type="submission" date="2024-09" db="EMBL/GenBank/DDBJ databases">
        <title>Laminarin stimulates single cell rates of sulfate reduction while oxygen inhibits transcriptomic activity in coastal marine sediment.</title>
        <authorList>
            <person name="Lindsay M."/>
            <person name="Orcutt B."/>
            <person name="Emerson D."/>
            <person name="Stepanauskas R."/>
            <person name="D'Angelo T."/>
        </authorList>
    </citation>
    <scope>NUCLEOTIDE SEQUENCE [LARGE SCALE GENOMIC DNA]</scope>
    <source>
        <strain evidence="2">SAG AM-311-K15</strain>
    </source>
</reference>
<feature type="transmembrane region" description="Helical" evidence="1">
    <location>
        <begin position="109"/>
        <end position="134"/>
    </location>
</feature>
<dbReference type="PANTHER" id="PTHR11558">
    <property type="entry name" value="SPERMIDINE/SPERMINE SYNTHASE"/>
    <property type="match status" value="1"/>
</dbReference>
<keyword evidence="1" id="KW-1133">Transmembrane helix</keyword>
<feature type="transmembrane region" description="Helical" evidence="1">
    <location>
        <begin position="69"/>
        <end position="89"/>
    </location>
</feature>
<name>A0ABV6YZE3_UNCC1</name>
<feature type="transmembrane region" description="Helical" evidence="1">
    <location>
        <begin position="368"/>
        <end position="391"/>
    </location>
</feature>
<feature type="transmembrane region" description="Helical" evidence="1">
    <location>
        <begin position="37"/>
        <end position="57"/>
    </location>
</feature>
<gene>
    <name evidence="2" type="ORF">ACFL27_15375</name>
</gene>
<feature type="transmembrane region" description="Helical" evidence="1">
    <location>
        <begin position="291"/>
        <end position="309"/>
    </location>
</feature>
<feature type="transmembrane region" description="Helical" evidence="1">
    <location>
        <begin position="174"/>
        <end position="194"/>
    </location>
</feature>
<dbReference type="InterPro" id="IPR036259">
    <property type="entry name" value="MFS_trans_sf"/>
</dbReference>
<keyword evidence="1" id="KW-0472">Membrane</keyword>
<evidence type="ECO:0000313" key="3">
    <source>
        <dbReference type="Proteomes" id="UP001594351"/>
    </source>
</evidence>
<dbReference type="InterPro" id="IPR001045">
    <property type="entry name" value="Spermi_synthase"/>
</dbReference>
<dbReference type="NCBIfam" id="NF037959">
    <property type="entry name" value="MFS_SpdSyn"/>
    <property type="match status" value="1"/>
</dbReference>
<dbReference type="SUPFAM" id="SSF53335">
    <property type="entry name" value="S-adenosyl-L-methionine-dependent methyltransferases"/>
    <property type="match status" value="1"/>
</dbReference>
<sequence length="845" mass="93509">MNNFFWYTFSFLSGFCALTFELLVYKIFSLQFGTTHGAGATVLAAYLLGSGLGIFLLGRLRFSILDKELGFALSQGLAGVTVALTLPVLKAIDTLFVPGILGSSTVLHYIIAFGVLLLPTFFLGGAIPLLYRVMIRKENNRGKTIGAVYGWNIAGGALGTVCTTFYLVPTLGITTSNLIIAGMLLLILGLYPLVSRAAERSSKPPQTGSERISPKGFLPSSETIVTAFLLGFCGLTLELVWMRILSTFLPNRNYSFGIILAIYLVGYALGNLIISRRILLGKDRAGRLAKILLGLSFITMTVIPLTRLLPDLLYLVRETLISPWRQVIVVPGLLSIVMVFPATVLMGMTLPLLVSLFKTEPSEIGSEVGVLFGANISGSIIGVLLAGFIFISTLGSLRTALVIAMLYTLTGCYLLLKGKKILSKKRIALRAGFLFLALEIFAFVAYPYLPKPLPVSVSREESRDDELLFYKEAASGTISVIDDQKTGIRWSYINNSAVCGTTYDALKVVRILAHLPLLLHAAPREVLVIGFGLGVTTGNISSYPVEIIDCVELCPEIVEAAPLYASFNRDVLSDRRVNLSGGDGRIWLKHSNRTYDVITCDPTHPALGSGNLYTTEFFKLAKSHLKEPGIFVQYFPLRFLTPDELKRAIATFHDIFPQSYFCLGLSHGVMVGSTSSLSIDPQLWRERLRINPARSDLMKSSLARIYDWLALIMMGPQELTQFCHNIPLVTDDKPVLEYPGFNSLHPFTWSRNLDSLMPMRNIKAVLRILTEESKQDKTFLTTLERFFEAKTLLIKGNSALGRGNIDQALHYLGKAKRLNWDDEEIRNFHQYLSQLRAAEKLQQYQ</sequence>
<dbReference type="CDD" id="cd02440">
    <property type="entry name" value="AdoMet_MTases"/>
    <property type="match status" value="1"/>
</dbReference>
<accession>A0ABV6YZE3</accession>
<keyword evidence="3" id="KW-1185">Reference proteome</keyword>
<keyword evidence="1" id="KW-0812">Transmembrane</keyword>
<organism evidence="2 3">
    <name type="scientific">candidate division CSSED10-310 bacterium</name>
    <dbReference type="NCBI Taxonomy" id="2855610"/>
    <lineage>
        <taxon>Bacteria</taxon>
        <taxon>Bacteria division CSSED10-310</taxon>
    </lineage>
</organism>
<feature type="transmembrane region" description="Helical" evidence="1">
    <location>
        <begin position="5"/>
        <end position="25"/>
    </location>
</feature>
<dbReference type="Gene3D" id="3.40.50.150">
    <property type="entry name" value="Vaccinia Virus protein VP39"/>
    <property type="match status" value="1"/>
</dbReference>
<dbReference type="Proteomes" id="UP001594351">
    <property type="component" value="Unassembled WGS sequence"/>
</dbReference>
<feature type="transmembrane region" description="Helical" evidence="1">
    <location>
        <begin position="397"/>
        <end position="416"/>
    </location>
</feature>